<dbReference type="AlphaFoldDB" id="A0AAD6SD96"/>
<accession>A0AAD6SD96</accession>
<evidence type="ECO:0000313" key="1">
    <source>
        <dbReference type="EMBL" id="KAJ7025484.1"/>
    </source>
</evidence>
<comment type="caution">
    <text evidence="1">The sequence shown here is derived from an EMBL/GenBank/DDBJ whole genome shotgun (WGS) entry which is preliminary data.</text>
</comment>
<protein>
    <submittedName>
        <fullName evidence="1">Uncharacterized protein</fullName>
    </submittedName>
</protein>
<keyword evidence="2" id="KW-1185">Reference proteome</keyword>
<name>A0AAD6SD96_9AGAR</name>
<evidence type="ECO:0000313" key="2">
    <source>
        <dbReference type="Proteomes" id="UP001218188"/>
    </source>
</evidence>
<gene>
    <name evidence="1" type="ORF">C8F04DRAFT_1400567</name>
</gene>
<dbReference type="EMBL" id="JARJCM010000152">
    <property type="protein sequence ID" value="KAJ7025484.1"/>
    <property type="molecule type" value="Genomic_DNA"/>
</dbReference>
<sequence>MSVRATLVHGACPFAACLNELSSTPFNFWYSDVENMPKNVSAQHSSISMARSYNGPCSPPFKYEFQLGVGLPRQSRVPRTGVETQVRDYCLEYPRILIFCRT</sequence>
<proteinExistence type="predicted"/>
<dbReference type="Proteomes" id="UP001218188">
    <property type="component" value="Unassembled WGS sequence"/>
</dbReference>
<organism evidence="1 2">
    <name type="scientific">Mycena alexandri</name>
    <dbReference type="NCBI Taxonomy" id="1745969"/>
    <lineage>
        <taxon>Eukaryota</taxon>
        <taxon>Fungi</taxon>
        <taxon>Dikarya</taxon>
        <taxon>Basidiomycota</taxon>
        <taxon>Agaricomycotina</taxon>
        <taxon>Agaricomycetes</taxon>
        <taxon>Agaricomycetidae</taxon>
        <taxon>Agaricales</taxon>
        <taxon>Marasmiineae</taxon>
        <taxon>Mycenaceae</taxon>
        <taxon>Mycena</taxon>
    </lineage>
</organism>
<reference evidence="1" key="1">
    <citation type="submission" date="2023-03" db="EMBL/GenBank/DDBJ databases">
        <title>Massive genome expansion in bonnet fungi (Mycena s.s.) driven by repeated elements and novel gene families across ecological guilds.</title>
        <authorList>
            <consortium name="Lawrence Berkeley National Laboratory"/>
            <person name="Harder C.B."/>
            <person name="Miyauchi S."/>
            <person name="Viragh M."/>
            <person name="Kuo A."/>
            <person name="Thoen E."/>
            <person name="Andreopoulos B."/>
            <person name="Lu D."/>
            <person name="Skrede I."/>
            <person name="Drula E."/>
            <person name="Henrissat B."/>
            <person name="Morin E."/>
            <person name="Kohler A."/>
            <person name="Barry K."/>
            <person name="LaButti K."/>
            <person name="Morin E."/>
            <person name="Salamov A."/>
            <person name="Lipzen A."/>
            <person name="Mereny Z."/>
            <person name="Hegedus B."/>
            <person name="Baldrian P."/>
            <person name="Stursova M."/>
            <person name="Weitz H."/>
            <person name="Taylor A."/>
            <person name="Grigoriev I.V."/>
            <person name="Nagy L.G."/>
            <person name="Martin F."/>
            <person name="Kauserud H."/>
        </authorList>
    </citation>
    <scope>NUCLEOTIDE SEQUENCE</scope>
    <source>
        <strain evidence="1">CBHHK200</strain>
    </source>
</reference>